<dbReference type="Gene3D" id="1.10.10.10">
    <property type="entry name" value="Winged helix-like DNA-binding domain superfamily/Winged helix DNA-binding domain"/>
    <property type="match status" value="1"/>
</dbReference>
<evidence type="ECO:0000313" key="3">
    <source>
        <dbReference type="EMBL" id="MBB6170821.1"/>
    </source>
</evidence>
<evidence type="ECO:0000259" key="2">
    <source>
        <dbReference type="PROSITE" id="PS50995"/>
    </source>
</evidence>
<dbReference type="SMART" id="SM00347">
    <property type="entry name" value="HTH_MARR"/>
    <property type="match status" value="1"/>
</dbReference>
<proteinExistence type="predicted"/>
<feature type="region of interest" description="Disordered" evidence="1">
    <location>
        <begin position="160"/>
        <end position="180"/>
    </location>
</feature>
<dbReference type="RefSeq" id="WP_343070418.1">
    <property type="nucleotide sequence ID" value="NZ_JACHDS010000001.1"/>
</dbReference>
<comment type="caution">
    <text evidence="3">The sequence shown here is derived from an EMBL/GenBank/DDBJ whole genome shotgun (WGS) entry which is preliminary data.</text>
</comment>
<dbReference type="Pfam" id="PF12802">
    <property type="entry name" value="MarR_2"/>
    <property type="match status" value="1"/>
</dbReference>
<feature type="domain" description="HTH marR-type" evidence="2">
    <location>
        <begin position="19"/>
        <end position="154"/>
    </location>
</feature>
<dbReference type="PRINTS" id="PR00598">
    <property type="entry name" value="HTHMARR"/>
</dbReference>
<dbReference type="PANTHER" id="PTHR33164:SF104">
    <property type="entry name" value="TRANSCRIPTIONAL REGULATORY PROTEIN"/>
    <property type="match status" value="1"/>
</dbReference>
<gene>
    <name evidence="3" type="ORF">HNR23_000881</name>
</gene>
<evidence type="ECO:0000256" key="1">
    <source>
        <dbReference type="SAM" id="MobiDB-lite"/>
    </source>
</evidence>
<dbReference type="GO" id="GO:0003677">
    <property type="term" value="F:DNA binding"/>
    <property type="evidence" value="ECO:0007669"/>
    <property type="project" value="UniProtKB-KW"/>
</dbReference>
<evidence type="ECO:0000313" key="4">
    <source>
        <dbReference type="Proteomes" id="UP000546642"/>
    </source>
</evidence>
<dbReference type="SUPFAM" id="SSF46785">
    <property type="entry name" value="Winged helix' DNA-binding domain"/>
    <property type="match status" value="1"/>
</dbReference>
<protein>
    <submittedName>
        <fullName evidence="3">DNA-binding MarR family transcriptional regulator</fullName>
    </submittedName>
</protein>
<dbReference type="PANTHER" id="PTHR33164">
    <property type="entry name" value="TRANSCRIPTIONAL REGULATOR, MARR FAMILY"/>
    <property type="match status" value="1"/>
</dbReference>
<dbReference type="InterPro" id="IPR000835">
    <property type="entry name" value="HTH_MarR-typ"/>
</dbReference>
<sequence length="180" mass="19775">MDRIQKAWLRERPGTPVDSIGVITRVWQVAKLLDDDRRRTMARLGMDAATRDLLSTLRRAGPPYRLTPGEIARAALVSPGAVSLRLARAEEQGLVRRFKEGADGRSTTVELTPEGHALIERTVDDLLRHEESLLDGLTTDQRDQLADLLRVLLAHLGERTAAHKSAAPPRPEGSGAVGRP</sequence>
<dbReference type="InterPro" id="IPR039422">
    <property type="entry name" value="MarR/SlyA-like"/>
</dbReference>
<dbReference type="GO" id="GO:0006950">
    <property type="term" value="P:response to stress"/>
    <property type="evidence" value="ECO:0007669"/>
    <property type="project" value="TreeGrafter"/>
</dbReference>
<organism evidence="3 4">
    <name type="scientific">Nocardiopsis mwathae</name>
    <dbReference type="NCBI Taxonomy" id="1472723"/>
    <lineage>
        <taxon>Bacteria</taxon>
        <taxon>Bacillati</taxon>
        <taxon>Actinomycetota</taxon>
        <taxon>Actinomycetes</taxon>
        <taxon>Streptosporangiales</taxon>
        <taxon>Nocardiopsidaceae</taxon>
        <taxon>Nocardiopsis</taxon>
    </lineage>
</organism>
<dbReference type="GO" id="GO:0003700">
    <property type="term" value="F:DNA-binding transcription factor activity"/>
    <property type="evidence" value="ECO:0007669"/>
    <property type="project" value="InterPro"/>
</dbReference>
<dbReference type="PROSITE" id="PS50995">
    <property type="entry name" value="HTH_MARR_2"/>
    <property type="match status" value="1"/>
</dbReference>
<dbReference type="Proteomes" id="UP000546642">
    <property type="component" value="Unassembled WGS sequence"/>
</dbReference>
<dbReference type="EMBL" id="JACHDS010000001">
    <property type="protein sequence ID" value="MBB6170821.1"/>
    <property type="molecule type" value="Genomic_DNA"/>
</dbReference>
<dbReference type="InterPro" id="IPR036388">
    <property type="entry name" value="WH-like_DNA-bd_sf"/>
</dbReference>
<dbReference type="AlphaFoldDB" id="A0A7W9YG01"/>
<dbReference type="InterPro" id="IPR036390">
    <property type="entry name" value="WH_DNA-bd_sf"/>
</dbReference>
<keyword evidence="3" id="KW-0238">DNA-binding</keyword>
<accession>A0A7W9YG01</accession>
<reference evidence="3 4" key="1">
    <citation type="submission" date="2020-08" db="EMBL/GenBank/DDBJ databases">
        <title>Sequencing the genomes of 1000 actinobacteria strains.</title>
        <authorList>
            <person name="Klenk H.-P."/>
        </authorList>
    </citation>
    <scope>NUCLEOTIDE SEQUENCE [LARGE SCALE GENOMIC DNA]</scope>
    <source>
        <strain evidence="3 4">DSM 46659</strain>
    </source>
</reference>
<keyword evidence="4" id="KW-1185">Reference proteome</keyword>
<name>A0A7W9YG01_9ACTN</name>